<dbReference type="EMBL" id="JARVKM010000024">
    <property type="protein sequence ID" value="KAK9776933.1"/>
    <property type="molecule type" value="Genomic_DNA"/>
</dbReference>
<evidence type="ECO:0000256" key="1">
    <source>
        <dbReference type="SAM" id="SignalP"/>
    </source>
</evidence>
<sequence length="128" mass="14271">MKLSAFLPTTLGLIPITTVLGCLHTEGYTEPGTGNLVYAFSNDNGATTCTDDWGYREDQDGHWSLTCLPGYACNFAKDGSRHWYSNGINSFSWTSTVSTGGHAIQWDNWIRMGLHIKFEEMLKLGMIR</sequence>
<feature type="signal peptide" evidence="1">
    <location>
        <begin position="1"/>
        <end position="21"/>
    </location>
</feature>
<name>A0ABR2XT09_9PEZI</name>
<comment type="caution">
    <text evidence="2">The sequence shown here is derived from an EMBL/GenBank/DDBJ whole genome shotgun (WGS) entry which is preliminary data.</text>
</comment>
<dbReference type="Proteomes" id="UP001465668">
    <property type="component" value="Unassembled WGS sequence"/>
</dbReference>
<dbReference type="PROSITE" id="PS51257">
    <property type="entry name" value="PROKAR_LIPOPROTEIN"/>
    <property type="match status" value="1"/>
</dbReference>
<evidence type="ECO:0000313" key="2">
    <source>
        <dbReference type="EMBL" id="KAK9776933.1"/>
    </source>
</evidence>
<keyword evidence="1" id="KW-0732">Signal</keyword>
<evidence type="ECO:0000313" key="3">
    <source>
        <dbReference type="Proteomes" id="UP001465668"/>
    </source>
</evidence>
<accession>A0ABR2XT09</accession>
<organism evidence="2 3">
    <name type="scientific">Seiridium cardinale</name>
    <dbReference type="NCBI Taxonomy" id="138064"/>
    <lineage>
        <taxon>Eukaryota</taxon>
        <taxon>Fungi</taxon>
        <taxon>Dikarya</taxon>
        <taxon>Ascomycota</taxon>
        <taxon>Pezizomycotina</taxon>
        <taxon>Sordariomycetes</taxon>
        <taxon>Xylariomycetidae</taxon>
        <taxon>Amphisphaeriales</taxon>
        <taxon>Sporocadaceae</taxon>
        <taxon>Seiridium</taxon>
    </lineage>
</organism>
<protein>
    <submittedName>
        <fullName evidence="2">Uncharacterized protein</fullName>
    </submittedName>
</protein>
<feature type="chain" id="PRO_5047207823" evidence="1">
    <location>
        <begin position="22"/>
        <end position="128"/>
    </location>
</feature>
<gene>
    <name evidence="2" type="ORF">SCAR479_06334</name>
</gene>
<reference evidence="2 3" key="1">
    <citation type="submission" date="2024-02" db="EMBL/GenBank/DDBJ databases">
        <title>First draft genome assembly of two strains of Seiridium cardinale.</title>
        <authorList>
            <person name="Emiliani G."/>
            <person name="Scali E."/>
        </authorList>
    </citation>
    <scope>NUCLEOTIDE SEQUENCE [LARGE SCALE GENOMIC DNA]</scope>
    <source>
        <strain evidence="2 3">BM-138-000479</strain>
    </source>
</reference>
<proteinExistence type="predicted"/>
<keyword evidence="3" id="KW-1185">Reference proteome</keyword>